<comment type="caution">
    <text evidence="1">The sequence shown here is derived from an EMBL/GenBank/DDBJ whole genome shotgun (WGS) entry which is preliminary data.</text>
</comment>
<dbReference type="Proteomes" id="UP000607653">
    <property type="component" value="Unassembled WGS sequence"/>
</dbReference>
<protein>
    <submittedName>
        <fullName evidence="1">Uncharacterized protein</fullName>
    </submittedName>
</protein>
<name>A0A822ZZ12_NELNU</name>
<evidence type="ECO:0000313" key="1">
    <source>
        <dbReference type="EMBL" id="DAD48605.1"/>
    </source>
</evidence>
<evidence type="ECO:0000313" key="2">
    <source>
        <dbReference type="Proteomes" id="UP000607653"/>
    </source>
</evidence>
<gene>
    <name evidence="1" type="ORF">HUJ06_018542</name>
</gene>
<dbReference type="EMBL" id="DUZY01000008">
    <property type="protein sequence ID" value="DAD48605.1"/>
    <property type="molecule type" value="Genomic_DNA"/>
</dbReference>
<organism evidence="1 2">
    <name type="scientific">Nelumbo nucifera</name>
    <name type="common">Sacred lotus</name>
    <dbReference type="NCBI Taxonomy" id="4432"/>
    <lineage>
        <taxon>Eukaryota</taxon>
        <taxon>Viridiplantae</taxon>
        <taxon>Streptophyta</taxon>
        <taxon>Embryophyta</taxon>
        <taxon>Tracheophyta</taxon>
        <taxon>Spermatophyta</taxon>
        <taxon>Magnoliopsida</taxon>
        <taxon>Proteales</taxon>
        <taxon>Nelumbonaceae</taxon>
        <taxon>Nelumbo</taxon>
    </lineage>
</organism>
<proteinExistence type="predicted"/>
<reference evidence="1 2" key="1">
    <citation type="journal article" date="2020" name="Mol. Biol. Evol.">
        <title>Distinct Expression and Methylation Patterns for Genes with Different Fates following a Single Whole-Genome Duplication in Flowering Plants.</title>
        <authorList>
            <person name="Shi T."/>
            <person name="Rahmani R.S."/>
            <person name="Gugger P.F."/>
            <person name="Wang M."/>
            <person name="Li H."/>
            <person name="Zhang Y."/>
            <person name="Li Z."/>
            <person name="Wang Q."/>
            <person name="Van de Peer Y."/>
            <person name="Marchal K."/>
            <person name="Chen J."/>
        </authorList>
    </citation>
    <scope>NUCLEOTIDE SEQUENCE [LARGE SCALE GENOMIC DNA]</scope>
    <source>
        <tissue evidence="1">Leaf</tissue>
    </source>
</reference>
<sequence length="93" mass="10422">MLIEHKLTFLQALNSTLPSFSPSTTPIAHRPFSFLDTSKLIFIVSTGGLPNYFLFNALWTFESSLINDLLANLFPLSLNDIVYLLLEIGALFD</sequence>
<dbReference type="AlphaFoldDB" id="A0A822ZZ12"/>
<accession>A0A822ZZ12</accession>
<keyword evidence="2" id="KW-1185">Reference proteome</keyword>